<dbReference type="SMART" id="SM00066">
    <property type="entry name" value="GAL4"/>
    <property type="match status" value="1"/>
</dbReference>
<protein>
    <submittedName>
        <fullName evidence="10">Uncharacterized protein</fullName>
    </submittedName>
</protein>
<dbReference type="Pfam" id="PF04082">
    <property type="entry name" value="Fungal_trans"/>
    <property type="match status" value="1"/>
</dbReference>
<dbReference type="InterPro" id="IPR001138">
    <property type="entry name" value="Zn2Cys6_DnaBD"/>
</dbReference>
<evidence type="ECO:0000256" key="1">
    <source>
        <dbReference type="ARBA" id="ARBA00004123"/>
    </source>
</evidence>
<evidence type="ECO:0000313" key="10">
    <source>
        <dbReference type="EMBL" id="KAH7082481.1"/>
    </source>
</evidence>
<dbReference type="PROSITE" id="PS50157">
    <property type="entry name" value="ZINC_FINGER_C2H2_2"/>
    <property type="match status" value="1"/>
</dbReference>
<evidence type="ECO:0000259" key="8">
    <source>
        <dbReference type="PROSITE" id="PS50048"/>
    </source>
</evidence>
<dbReference type="PANTHER" id="PTHR40626">
    <property type="entry name" value="MIP31509P"/>
    <property type="match status" value="1"/>
</dbReference>
<dbReference type="Proteomes" id="UP000813461">
    <property type="component" value="Unassembled WGS sequence"/>
</dbReference>
<organism evidence="10 11">
    <name type="scientific">Paraphoma chrysanthemicola</name>
    <dbReference type="NCBI Taxonomy" id="798071"/>
    <lineage>
        <taxon>Eukaryota</taxon>
        <taxon>Fungi</taxon>
        <taxon>Dikarya</taxon>
        <taxon>Ascomycota</taxon>
        <taxon>Pezizomycotina</taxon>
        <taxon>Dothideomycetes</taxon>
        <taxon>Pleosporomycetidae</taxon>
        <taxon>Pleosporales</taxon>
        <taxon>Pleosporineae</taxon>
        <taxon>Phaeosphaeriaceae</taxon>
        <taxon>Paraphoma</taxon>
    </lineage>
</organism>
<dbReference type="InterPro" id="IPR007219">
    <property type="entry name" value="XnlR_reg_dom"/>
</dbReference>
<feature type="domain" description="Zn(2)-C6 fungal-type" evidence="8">
    <location>
        <begin position="79"/>
        <end position="108"/>
    </location>
</feature>
<gene>
    <name evidence="10" type="ORF">FB567DRAFT_531338</name>
</gene>
<dbReference type="AlphaFoldDB" id="A0A8K0VWX1"/>
<dbReference type="Pfam" id="PF00172">
    <property type="entry name" value="Zn_clus"/>
    <property type="match status" value="1"/>
</dbReference>
<dbReference type="InterPro" id="IPR013087">
    <property type="entry name" value="Znf_C2H2_type"/>
</dbReference>
<dbReference type="SMART" id="SM00355">
    <property type="entry name" value="ZnF_C2H2"/>
    <property type="match status" value="2"/>
</dbReference>
<evidence type="ECO:0000256" key="7">
    <source>
        <dbReference type="PROSITE-ProRule" id="PRU00042"/>
    </source>
</evidence>
<dbReference type="InterPro" id="IPR051059">
    <property type="entry name" value="VerF-like"/>
</dbReference>
<dbReference type="InterPro" id="IPR036864">
    <property type="entry name" value="Zn2-C6_fun-type_DNA-bd_sf"/>
</dbReference>
<proteinExistence type="predicted"/>
<dbReference type="PROSITE" id="PS50048">
    <property type="entry name" value="ZN2_CY6_FUNGAL_2"/>
    <property type="match status" value="1"/>
</dbReference>
<dbReference type="Gene3D" id="3.30.160.60">
    <property type="entry name" value="Classic Zinc Finger"/>
    <property type="match status" value="1"/>
</dbReference>
<comment type="caution">
    <text evidence="10">The sequence shown here is derived from an EMBL/GenBank/DDBJ whole genome shotgun (WGS) entry which is preliminary data.</text>
</comment>
<accession>A0A8K0VWX1</accession>
<dbReference type="GO" id="GO:0008270">
    <property type="term" value="F:zinc ion binding"/>
    <property type="evidence" value="ECO:0007669"/>
    <property type="project" value="UniProtKB-KW"/>
</dbReference>
<evidence type="ECO:0000256" key="3">
    <source>
        <dbReference type="ARBA" id="ARBA00022737"/>
    </source>
</evidence>
<dbReference type="PROSITE" id="PS00028">
    <property type="entry name" value="ZINC_FINGER_C2H2_1"/>
    <property type="match status" value="1"/>
</dbReference>
<dbReference type="PANTHER" id="PTHR40626:SF3">
    <property type="entry name" value="TRANSCRIPTION FACTOR WITH C2H2 AND ZN(2)-CYS(6) DNA BINDING DOMAIN (EUROFUNG)-RELATED"/>
    <property type="match status" value="1"/>
</dbReference>
<keyword evidence="11" id="KW-1185">Reference proteome</keyword>
<dbReference type="GO" id="GO:0006351">
    <property type="term" value="P:DNA-templated transcription"/>
    <property type="evidence" value="ECO:0007669"/>
    <property type="project" value="InterPro"/>
</dbReference>
<keyword evidence="5" id="KW-0862">Zinc</keyword>
<dbReference type="GO" id="GO:0000785">
    <property type="term" value="C:chromatin"/>
    <property type="evidence" value="ECO:0007669"/>
    <property type="project" value="TreeGrafter"/>
</dbReference>
<dbReference type="GO" id="GO:0005634">
    <property type="term" value="C:nucleus"/>
    <property type="evidence" value="ECO:0007669"/>
    <property type="project" value="UniProtKB-SubCell"/>
</dbReference>
<evidence type="ECO:0000313" key="11">
    <source>
        <dbReference type="Proteomes" id="UP000813461"/>
    </source>
</evidence>
<dbReference type="SUPFAM" id="SSF57701">
    <property type="entry name" value="Zn2/Cys6 DNA-binding domain"/>
    <property type="match status" value="1"/>
</dbReference>
<dbReference type="EMBL" id="JAGMVJ010000014">
    <property type="protein sequence ID" value="KAH7082481.1"/>
    <property type="molecule type" value="Genomic_DNA"/>
</dbReference>
<keyword evidence="2" id="KW-0479">Metal-binding</keyword>
<comment type="subcellular location">
    <subcellularLocation>
        <location evidence="1">Nucleus</location>
    </subcellularLocation>
</comment>
<name>A0A8K0VWX1_9PLEO</name>
<evidence type="ECO:0000256" key="6">
    <source>
        <dbReference type="ARBA" id="ARBA00023242"/>
    </source>
</evidence>
<evidence type="ECO:0000256" key="2">
    <source>
        <dbReference type="ARBA" id="ARBA00022723"/>
    </source>
</evidence>
<keyword evidence="6" id="KW-0539">Nucleus</keyword>
<evidence type="ECO:0000259" key="9">
    <source>
        <dbReference type="PROSITE" id="PS50157"/>
    </source>
</evidence>
<evidence type="ECO:0000256" key="5">
    <source>
        <dbReference type="ARBA" id="ARBA00022833"/>
    </source>
</evidence>
<dbReference type="CDD" id="cd12148">
    <property type="entry name" value="fungal_TF_MHR"/>
    <property type="match status" value="1"/>
</dbReference>
<dbReference type="GO" id="GO:0000978">
    <property type="term" value="F:RNA polymerase II cis-regulatory region sequence-specific DNA binding"/>
    <property type="evidence" value="ECO:0007669"/>
    <property type="project" value="InterPro"/>
</dbReference>
<keyword evidence="4 7" id="KW-0863">Zinc-finger</keyword>
<dbReference type="Pfam" id="PF00096">
    <property type="entry name" value="zf-C2H2"/>
    <property type="match status" value="1"/>
</dbReference>
<reference evidence="10" key="1">
    <citation type="journal article" date="2021" name="Nat. Commun.">
        <title>Genetic determinants of endophytism in the Arabidopsis root mycobiome.</title>
        <authorList>
            <person name="Mesny F."/>
            <person name="Miyauchi S."/>
            <person name="Thiergart T."/>
            <person name="Pickel B."/>
            <person name="Atanasova L."/>
            <person name="Karlsson M."/>
            <person name="Huettel B."/>
            <person name="Barry K.W."/>
            <person name="Haridas S."/>
            <person name="Chen C."/>
            <person name="Bauer D."/>
            <person name="Andreopoulos W."/>
            <person name="Pangilinan J."/>
            <person name="LaButti K."/>
            <person name="Riley R."/>
            <person name="Lipzen A."/>
            <person name="Clum A."/>
            <person name="Drula E."/>
            <person name="Henrissat B."/>
            <person name="Kohler A."/>
            <person name="Grigoriev I.V."/>
            <person name="Martin F.M."/>
            <person name="Hacquard S."/>
        </authorList>
    </citation>
    <scope>NUCLEOTIDE SEQUENCE</scope>
    <source>
        <strain evidence="10">MPI-SDFR-AT-0120</strain>
    </source>
</reference>
<sequence>MDGSTDYACPICSMTFTRSGHLQRHYDTHSSRRAWKCDFCASNFKRSDALRKHWRTCSIRKLLGEPIPAQLSPGRRRRACDRCAADKQRCDQAIPCSNCATKSNICSYERASSTNNRGSDTFDIETWKFQLGSVELNSLPLALLNKQNKTQNQLDYGAVCETTSQDSQSRRVQIGFIIQLTKSSGLYRVFNYNNPDAHPERHAESDFFGELVDWQNPTWLDASVEFTSSLNSSSVIETSRMASWISHPLFPQSTAIWNVIQGYPLFASSEPSVSGAQCTQDHSYIDFFNPLNLERYLQLFWTRWSPHCLMIHRPSFDLEKTPIFMILIMALTGCLMSDSLEDTSNATKWLEVAEWTIFQQLRLRSAFNRSCGGDLGSDSQDTLRLLQSALLVCVVQHWEGLQDTKDRVRDELFPALVAASRDLGFDQANHSTDLDLDLKIIDWPRYVLNEELIRTYIYIFLFDNQYAIFHGTPPRMKLSELNMAFPCPEPCFKASTGDELLLVIQELGRLPLWEHKIRDIVQLLCSEHDHPTELPDMSGMSVLSLVTLVVAIQAVILCQSMSLCNSSSTISALRSSLNIWSAAWERRLITPTNLPNLDTSASSDDHLEESGWLRHAPEYHRVATLMIEKMRSNTGRPRDGMAKTGSSPVSQLEEVLELVM</sequence>
<evidence type="ECO:0000256" key="4">
    <source>
        <dbReference type="ARBA" id="ARBA00022771"/>
    </source>
</evidence>
<dbReference type="InterPro" id="IPR036236">
    <property type="entry name" value="Znf_C2H2_sf"/>
</dbReference>
<dbReference type="GO" id="GO:0000981">
    <property type="term" value="F:DNA-binding transcription factor activity, RNA polymerase II-specific"/>
    <property type="evidence" value="ECO:0007669"/>
    <property type="project" value="InterPro"/>
</dbReference>
<keyword evidence="3" id="KW-0677">Repeat</keyword>
<dbReference type="SUPFAM" id="SSF57667">
    <property type="entry name" value="beta-beta-alpha zinc fingers"/>
    <property type="match status" value="1"/>
</dbReference>
<dbReference type="Gene3D" id="4.10.240.10">
    <property type="entry name" value="Zn(2)-C6 fungal-type DNA-binding domain"/>
    <property type="match status" value="1"/>
</dbReference>
<dbReference type="PROSITE" id="PS00463">
    <property type="entry name" value="ZN2_CY6_FUNGAL_1"/>
    <property type="match status" value="1"/>
</dbReference>
<feature type="domain" description="C2H2-type" evidence="9">
    <location>
        <begin position="7"/>
        <end position="34"/>
    </location>
</feature>
<dbReference type="OrthoDB" id="654211at2759"/>